<evidence type="ECO:0000256" key="1">
    <source>
        <dbReference type="ARBA" id="ARBA00010641"/>
    </source>
</evidence>
<evidence type="ECO:0000259" key="6">
    <source>
        <dbReference type="Pfam" id="PF04542"/>
    </source>
</evidence>
<dbReference type="InterPro" id="IPR014284">
    <property type="entry name" value="RNA_pol_sigma-70_dom"/>
</dbReference>
<evidence type="ECO:0000256" key="2">
    <source>
        <dbReference type="ARBA" id="ARBA00023015"/>
    </source>
</evidence>
<evidence type="ECO:0000256" key="5">
    <source>
        <dbReference type="ARBA" id="ARBA00023163"/>
    </source>
</evidence>
<dbReference type="NCBIfam" id="TIGR02937">
    <property type="entry name" value="sigma70-ECF"/>
    <property type="match status" value="1"/>
</dbReference>
<comment type="similarity">
    <text evidence="1">Belongs to the sigma-70 factor family. ECF subfamily.</text>
</comment>
<feature type="domain" description="RNA polymerase sigma-70 region 2" evidence="6">
    <location>
        <begin position="13"/>
        <end position="79"/>
    </location>
</feature>
<accession>A0ABW4HSZ0</accession>
<dbReference type="Pfam" id="PF04542">
    <property type="entry name" value="Sigma70_r2"/>
    <property type="match status" value="1"/>
</dbReference>
<keyword evidence="4" id="KW-0238">DNA-binding</keyword>
<keyword evidence="3" id="KW-0731">Sigma factor</keyword>
<dbReference type="EMBL" id="JBHUDE010000123">
    <property type="protein sequence ID" value="MFD1608651.1"/>
    <property type="molecule type" value="Genomic_DNA"/>
</dbReference>
<comment type="caution">
    <text evidence="8">The sequence shown here is derived from an EMBL/GenBank/DDBJ whole genome shotgun (WGS) entry which is preliminary data.</text>
</comment>
<dbReference type="Gene3D" id="1.10.1740.10">
    <property type="match status" value="1"/>
</dbReference>
<evidence type="ECO:0000259" key="7">
    <source>
        <dbReference type="Pfam" id="PF08281"/>
    </source>
</evidence>
<keyword evidence="9" id="KW-1185">Reference proteome</keyword>
<dbReference type="InterPro" id="IPR036388">
    <property type="entry name" value="WH-like_DNA-bd_sf"/>
</dbReference>
<dbReference type="SUPFAM" id="SSF88659">
    <property type="entry name" value="Sigma3 and sigma4 domains of RNA polymerase sigma factors"/>
    <property type="match status" value="1"/>
</dbReference>
<evidence type="ECO:0000256" key="4">
    <source>
        <dbReference type="ARBA" id="ARBA00023125"/>
    </source>
</evidence>
<reference evidence="9" key="1">
    <citation type="journal article" date="2019" name="Int. J. Syst. Evol. Microbiol.">
        <title>The Global Catalogue of Microorganisms (GCM) 10K type strain sequencing project: providing services to taxonomists for standard genome sequencing and annotation.</title>
        <authorList>
            <consortium name="The Broad Institute Genomics Platform"/>
            <consortium name="The Broad Institute Genome Sequencing Center for Infectious Disease"/>
            <person name="Wu L."/>
            <person name="Ma J."/>
        </authorList>
    </citation>
    <scope>NUCLEOTIDE SEQUENCE [LARGE SCALE GENOMIC DNA]</scope>
    <source>
        <strain evidence="9">CGMCC 1.12376</strain>
    </source>
</reference>
<dbReference type="PANTHER" id="PTHR43133:SF8">
    <property type="entry name" value="RNA POLYMERASE SIGMA FACTOR HI_1459-RELATED"/>
    <property type="match status" value="1"/>
</dbReference>
<dbReference type="InterPro" id="IPR039425">
    <property type="entry name" value="RNA_pol_sigma-70-like"/>
</dbReference>
<feature type="domain" description="RNA polymerase sigma factor 70 region 4 type 2" evidence="7">
    <location>
        <begin position="121"/>
        <end position="166"/>
    </location>
</feature>
<dbReference type="Pfam" id="PF08281">
    <property type="entry name" value="Sigma70_r4_2"/>
    <property type="match status" value="1"/>
</dbReference>
<dbReference type="RefSeq" id="WP_251517904.1">
    <property type="nucleotide sequence ID" value="NZ_JAMBON010000083.1"/>
</dbReference>
<dbReference type="InterPro" id="IPR013325">
    <property type="entry name" value="RNA_pol_sigma_r2"/>
</dbReference>
<dbReference type="Gene3D" id="1.10.10.10">
    <property type="entry name" value="Winged helix-like DNA-binding domain superfamily/Winged helix DNA-binding domain"/>
    <property type="match status" value="1"/>
</dbReference>
<proteinExistence type="inferred from homology"/>
<dbReference type="InterPro" id="IPR013249">
    <property type="entry name" value="RNA_pol_sigma70_r4_t2"/>
</dbReference>
<evidence type="ECO:0000313" key="9">
    <source>
        <dbReference type="Proteomes" id="UP001597221"/>
    </source>
</evidence>
<keyword evidence="2" id="KW-0805">Transcription regulation</keyword>
<protein>
    <submittedName>
        <fullName evidence="8">Sigma-70 family RNA polymerase sigma factor</fullName>
    </submittedName>
</protein>
<evidence type="ECO:0000256" key="3">
    <source>
        <dbReference type="ARBA" id="ARBA00023082"/>
    </source>
</evidence>
<evidence type="ECO:0000313" key="8">
    <source>
        <dbReference type="EMBL" id="MFD1608651.1"/>
    </source>
</evidence>
<dbReference type="InterPro" id="IPR013324">
    <property type="entry name" value="RNA_pol_sigma_r3/r4-like"/>
</dbReference>
<gene>
    <name evidence="8" type="ORF">ACFSBH_13550</name>
</gene>
<sequence length="177" mass="21477">MKKEKSFTFEEIFKQNERRIYYNLHQLGIRDYYGEYYSEAMFAMWIAYKKYDRDEGPLSTYFNYAIRNRLIDLIRKKTREYEVEKEYIEQETALLIAETNSTYTSSDTNIPDEKLWKNVFSTLTINQRKWVYYAIILDYPVKEIAEKENVSVEAVKSWGKEARRKLRGVWDVKSEFL</sequence>
<dbReference type="PANTHER" id="PTHR43133">
    <property type="entry name" value="RNA POLYMERASE ECF-TYPE SIGMA FACTO"/>
    <property type="match status" value="1"/>
</dbReference>
<keyword evidence="5" id="KW-0804">Transcription</keyword>
<dbReference type="InterPro" id="IPR007627">
    <property type="entry name" value="RNA_pol_sigma70_r2"/>
</dbReference>
<dbReference type="SUPFAM" id="SSF88946">
    <property type="entry name" value="Sigma2 domain of RNA polymerase sigma factors"/>
    <property type="match status" value="1"/>
</dbReference>
<organism evidence="8 9">
    <name type="scientific">Oceanobacillus luteolus</name>
    <dbReference type="NCBI Taxonomy" id="1274358"/>
    <lineage>
        <taxon>Bacteria</taxon>
        <taxon>Bacillati</taxon>
        <taxon>Bacillota</taxon>
        <taxon>Bacilli</taxon>
        <taxon>Bacillales</taxon>
        <taxon>Bacillaceae</taxon>
        <taxon>Oceanobacillus</taxon>
    </lineage>
</organism>
<dbReference type="Proteomes" id="UP001597221">
    <property type="component" value="Unassembled WGS sequence"/>
</dbReference>
<name>A0ABW4HSZ0_9BACI</name>